<dbReference type="SUPFAM" id="SSF47090">
    <property type="entry name" value="PGBD-like"/>
    <property type="match status" value="1"/>
</dbReference>
<dbReference type="RefSeq" id="WP_379914267.1">
    <property type="nucleotide sequence ID" value="NZ_JBHUDD010000043.1"/>
</dbReference>
<name>A0ABW4EEJ6_9RHOB</name>
<dbReference type="InterPro" id="IPR036366">
    <property type="entry name" value="PGBDSf"/>
</dbReference>
<evidence type="ECO:0000256" key="1">
    <source>
        <dbReference type="SAM" id="SignalP"/>
    </source>
</evidence>
<protein>
    <submittedName>
        <fullName evidence="3">Peptidoglycan-binding protein</fullName>
    </submittedName>
</protein>
<feature type="signal peptide" evidence="1">
    <location>
        <begin position="1"/>
        <end position="25"/>
    </location>
</feature>
<dbReference type="Gene3D" id="1.10.101.10">
    <property type="entry name" value="PGBD-like superfamily/PGBD"/>
    <property type="match status" value="1"/>
</dbReference>
<sequence length="174" mass="18697">MQISPRFVAALIALAVLSACQSTQAEPPATRLFQPAPPGAPPGTCWGKTETPALIETVTEQVIVQPAETGADGAVVSPAVYRTETRQQIVRERRETWFETPCPEVLTPEFVASLQRALAARDLYRGAESGEMDRATRAAIRRYQSPDGVDSGILSLEAARRLGLVAMARAPDPA</sequence>
<evidence type="ECO:0000259" key="2">
    <source>
        <dbReference type="Pfam" id="PF01471"/>
    </source>
</evidence>
<dbReference type="EMBL" id="JBHUDD010000043">
    <property type="protein sequence ID" value="MFD1509066.1"/>
    <property type="molecule type" value="Genomic_DNA"/>
</dbReference>
<dbReference type="PROSITE" id="PS51257">
    <property type="entry name" value="PROKAR_LIPOPROTEIN"/>
    <property type="match status" value="1"/>
</dbReference>
<evidence type="ECO:0000313" key="3">
    <source>
        <dbReference type="EMBL" id="MFD1509066.1"/>
    </source>
</evidence>
<feature type="chain" id="PRO_5045811664" evidence="1">
    <location>
        <begin position="26"/>
        <end position="174"/>
    </location>
</feature>
<feature type="domain" description="Peptidoglycan binding-like" evidence="2">
    <location>
        <begin position="109"/>
        <end position="145"/>
    </location>
</feature>
<dbReference type="Pfam" id="PF01471">
    <property type="entry name" value="PG_binding_1"/>
    <property type="match status" value="1"/>
</dbReference>
<keyword evidence="4" id="KW-1185">Reference proteome</keyword>
<accession>A0ABW4EEJ6</accession>
<reference evidence="4" key="1">
    <citation type="journal article" date="2019" name="Int. J. Syst. Evol. Microbiol.">
        <title>The Global Catalogue of Microorganisms (GCM) 10K type strain sequencing project: providing services to taxonomists for standard genome sequencing and annotation.</title>
        <authorList>
            <consortium name="The Broad Institute Genomics Platform"/>
            <consortium name="The Broad Institute Genome Sequencing Center for Infectious Disease"/>
            <person name="Wu L."/>
            <person name="Ma J."/>
        </authorList>
    </citation>
    <scope>NUCLEOTIDE SEQUENCE [LARGE SCALE GENOMIC DNA]</scope>
    <source>
        <strain evidence="4">CGMCC 1.12477</strain>
    </source>
</reference>
<organism evidence="3 4">
    <name type="scientific">Lacimonas salitolerans</name>
    <dbReference type="NCBI Taxonomy" id="1323750"/>
    <lineage>
        <taxon>Bacteria</taxon>
        <taxon>Pseudomonadati</taxon>
        <taxon>Pseudomonadota</taxon>
        <taxon>Alphaproteobacteria</taxon>
        <taxon>Rhodobacterales</taxon>
        <taxon>Paracoccaceae</taxon>
        <taxon>Lacimonas</taxon>
    </lineage>
</organism>
<dbReference type="InterPro" id="IPR002477">
    <property type="entry name" value="Peptidoglycan-bd-like"/>
</dbReference>
<proteinExistence type="predicted"/>
<gene>
    <name evidence="3" type="ORF">ACFTOW_06595</name>
</gene>
<keyword evidence="1" id="KW-0732">Signal</keyword>
<dbReference type="InterPro" id="IPR036365">
    <property type="entry name" value="PGBD-like_sf"/>
</dbReference>
<evidence type="ECO:0000313" key="4">
    <source>
        <dbReference type="Proteomes" id="UP001597186"/>
    </source>
</evidence>
<comment type="caution">
    <text evidence="3">The sequence shown here is derived from an EMBL/GenBank/DDBJ whole genome shotgun (WGS) entry which is preliminary data.</text>
</comment>
<dbReference type="Proteomes" id="UP001597186">
    <property type="component" value="Unassembled WGS sequence"/>
</dbReference>